<evidence type="ECO:0000259" key="2">
    <source>
        <dbReference type="Pfam" id="PF14529"/>
    </source>
</evidence>
<sequence>MATQTVNNKGCAQCDLTFKKSQMSMNCSVCLHWFCLDCSHISNKLYETLKNEPSTKNLPFNCDGCTRVLPKLTEFGRALLDQKQQIQNCEQKVEDLKKSMDVAICDKVELAIKSYREREERKCNVIIHNVPEPDAGSENKKEDDEICIKKIMEVIDCQDVNIVKSVRLGAPGTKPRLIKVQLDSVSDKHHVLGGTRLLRTKRGEEYAHAWNKVFITPDQSKEEREKSMMLKRELERRRTDEGNKNLVIFRGEIIERGANRGASGIINLIAPAPRFQLVSDENSINSYRSVDNCDITVNSGQMTSGSRVNESIDSDIEVQVTLINPDFIFVTEVLPKLNHDNVSCSSVIYALDGYTAFPSTDDGRGVLIYAKSELNISPNANLNLMYHDASWIDWIVEDETVVIGCIYRSPSETDICDIIIELLREAARISENLLVTGDFNMKDIEWETYTTIHSESHHEYMFIECLRDNFLFQHVQQFTRCRNDQPLNLLDLVLSKDENNVTNFEHLPSIGLSDHVTLVFDFCCNYKEVYTGNMSYSYRRCNLLAFIQDWESVNWKETLCDCDVNEMWSSFSEKYKVSVDKYVPKSKPKTGCKTKPLWMSGEVLSHIKKKRHAWDKYLATRRNEDYEAYKIVRNRANDFVKNSKRQYERHISQKAKSEPKQFWRYVKSKTKSRSNISNLKRENGEFVRNDKEKVDVLNEFFTTVFTKENIDTIPDIEDKDVNSELSSLTVSEEEVLKLLKDIDPSKSMGPDCVHPFLLKSMPDIFVEPLTIIFNKSVTTGK</sequence>
<protein>
    <recommendedName>
        <fullName evidence="2">Endonuclease/exonuclease/phosphatase domain-containing protein</fullName>
    </recommendedName>
</protein>
<organism evidence="3 4">
    <name type="scientific">Mya arenaria</name>
    <name type="common">Soft-shell clam</name>
    <dbReference type="NCBI Taxonomy" id="6604"/>
    <lineage>
        <taxon>Eukaryota</taxon>
        <taxon>Metazoa</taxon>
        <taxon>Spiralia</taxon>
        <taxon>Lophotrochozoa</taxon>
        <taxon>Mollusca</taxon>
        <taxon>Bivalvia</taxon>
        <taxon>Autobranchia</taxon>
        <taxon>Heteroconchia</taxon>
        <taxon>Euheterodonta</taxon>
        <taxon>Imparidentia</taxon>
        <taxon>Neoheterodontei</taxon>
        <taxon>Myida</taxon>
        <taxon>Myoidea</taxon>
        <taxon>Myidae</taxon>
        <taxon>Mya</taxon>
    </lineage>
</organism>
<dbReference type="PANTHER" id="PTHR33395">
    <property type="entry name" value="TRANSCRIPTASE, PUTATIVE-RELATED-RELATED"/>
    <property type="match status" value="1"/>
</dbReference>
<dbReference type="SUPFAM" id="SSF56219">
    <property type="entry name" value="DNase I-like"/>
    <property type="match status" value="1"/>
</dbReference>
<evidence type="ECO:0000313" key="4">
    <source>
        <dbReference type="Proteomes" id="UP001164746"/>
    </source>
</evidence>
<accession>A0ABY7EM99</accession>
<name>A0ABY7EM99_MYAAR</name>
<dbReference type="InterPro" id="IPR005135">
    <property type="entry name" value="Endo/exonuclease/phosphatase"/>
</dbReference>
<evidence type="ECO:0000313" key="3">
    <source>
        <dbReference type="EMBL" id="WAR11103.1"/>
    </source>
</evidence>
<feature type="non-terminal residue" evidence="3">
    <location>
        <position position="1"/>
    </location>
</feature>
<dbReference type="Gene3D" id="3.60.10.10">
    <property type="entry name" value="Endonuclease/exonuclease/phosphatase"/>
    <property type="match status" value="1"/>
</dbReference>
<dbReference type="Pfam" id="PF14529">
    <property type="entry name" value="Exo_endo_phos_2"/>
    <property type="match status" value="1"/>
</dbReference>
<dbReference type="Proteomes" id="UP001164746">
    <property type="component" value="Chromosome 7"/>
</dbReference>
<dbReference type="EMBL" id="CP111018">
    <property type="protein sequence ID" value="WAR11103.1"/>
    <property type="molecule type" value="Genomic_DNA"/>
</dbReference>
<feature type="coiled-coil region" evidence="1">
    <location>
        <begin position="79"/>
        <end position="106"/>
    </location>
</feature>
<keyword evidence="1" id="KW-0175">Coiled coil</keyword>
<feature type="domain" description="Endonuclease/exonuclease/phosphatase" evidence="2">
    <location>
        <begin position="402"/>
        <end position="516"/>
    </location>
</feature>
<keyword evidence="4" id="KW-1185">Reference proteome</keyword>
<evidence type="ECO:0000256" key="1">
    <source>
        <dbReference type="SAM" id="Coils"/>
    </source>
</evidence>
<dbReference type="InterPro" id="IPR036691">
    <property type="entry name" value="Endo/exonu/phosph_ase_sf"/>
</dbReference>
<gene>
    <name evidence="3" type="ORF">MAR_036179</name>
</gene>
<reference evidence="3" key="1">
    <citation type="submission" date="2022-11" db="EMBL/GenBank/DDBJ databases">
        <title>Centuries of genome instability and evolution in soft-shell clam transmissible cancer (bioRxiv).</title>
        <authorList>
            <person name="Hart S.F.M."/>
            <person name="Yonemitsu M.A."/>
            <person name="Giersch R.M."/>
            <person name="Beal B.F."/>
            <person name="Arriagada G."/>
            <person name="Davis B.W."/>
            <person name="Ostrander E.A."/>
            <person name="Goff S.P."/>
            <person name="Metzger M.J."/>
        </authorList>
    </citation>
    <scope>NUCLEOTIDE SEQUENCE</scope>
    <source>
        <strain evidence="3">MELC-2E11</strain>
        <tissue evidence="3">Siphon/mantle</tissue>
    </source>
</reference>
<dbReference type="PANTHER" id="PTHR33395:SF22">
    <property type="entry name" value="REVERSE TRANSCRIPTASE DOMAIN-CONTAINING PROTEIN"/>
    <property type="match status" value="1"/>
</dbReference>
<proteinExistence type="predicted"/>